<organism evidence="1 2">
    <name type="scientific">Paraburkholderia dipogonis</name>
    <dbReference type="NCBI Taxonomy" id="1211383"/>
    <lineage>
        <taxon>Bacteria</taxon>
        <taxon>Pseudomonadati</taxon>
        <taxon>Pseudomonadota</taxon>
        <taxon>Betaproteobacteria</taxon>
        <taxon>Burkholderiales</taxon>
        <taxon>Burkholderiaceae</taxon>
        <taxon>Paraburkholderia</taxon>
    </lineage>
</organism>
<protein>
    <submittedName>
        <fullName evidence="1">Uncharacterized protein</fullName>
    </submittedName>
</protein>
<keyword evidence="2" id="KW-1185">Reference proteome</keyword>
<comment type="caution">
    <text evidence="1">The sequence shown here is derived from an EMBL/GenBank/DDBJ whole genome shotgun (WGS) entry which is preliminary data.</text>
</comment>
<sequence length="72" mass="7734">MFDSPMAWITGTQNTEDPRDFMKASFDRFEVDAAYRFGGAPTKIATAFGACVFGTAAYAAGDSVTNHQSRSA</sequence>
<gene>
    <name evidence="1" type="ORF">PQR57_26950</name>
</gene>
<name>A0ABW9AZI9_9BURK</name>
<proteinExistence type="predicted"/>
<evidence type="ECO:0000313" key="1">
    <source>
        <dbReference type="EMBL" id="MFM0004652.1"/>
    </source>
</evidence>
<dbReference type="EMBL" id="JAQQEZ010000022">
    <property type="protein sequence ID" value="MFM0004652.1"/>
    <property type="molecule type" value="Genomic_DNA"/>
</dbReference>
<evidence type="ECO:0000313" key="2">
    <source>
        <dbReference type="Proteomes" id="UP001629230"/>
    </source>
</evidence>
<accession>A0ABW9AZI9</accession>
<dbReference type="RefSeq" id="WP_408179496.1">
    <property type="nucleotide sequence ID" value="NZ_JAQQEZ010000022.1"/>
</dbReference>
<reference evidence="1 2" key="1">
    <citation type="journal article" date="2024" name="Chem. Sci.">
        <title>Discovery of megapolipeptins by genome mining of a Burkholderiales bacteria collection.</title>
        <authorList>
            <person name="Paulo B.S."/>
            <person name="Recchia M.J.J."/>
            <person name="Lee S."/>
            <person name="Fergusson C.H."/>
            <person name="Romanowski S.B."/>
            <person name="Hernandez A."/>
            <person name="Krull N."/>
            <person name="Liu D.Y."/>
            <person name="Cavanagh H."/>
            <person name="Bos A."/>
            <person name="Gray C.A."/>
            <person name="Murphy B.T."/>
            <person name="Linington R.G."/>
            <person name="Eustaquio A.S."/>
        </authorList>
    </citation>
    <scope>NUCLEOTIDE SEQUENCE [LARGE SCALE GENOMIC DNA]</scope>
    <source>
        <strain evidence="1 2">RL17-350-BIC-A</strain>
    </source>
</reference>
<dbReference type="Proteomes" id="UP001629230">
    <property type="component" value="Unassembled WGS sequence"/>
</dbReference>